<proteinExistence type="inferred from homology"/>
<dbReference type="AlphaFoldDB" id="A0AAV2QSQ1"/>
<comment type="caution">
    <text evidence="8">The sequence shown here is derived from an EMBL/GenBank/DDBJ whole genome shotgun (WGS) entry which is preliminary data.</text>
</comment>
<sequence>PPKADIDNENNNIHAILNGNLHEKVAKLYPVSSDQLFLVWVGVGLRLAYLRDYGQSALGFTLLMGALAMQWAVLCRGVFQTDMGQIFIGMESILGAERSALSAVISYGAFMGLASPLQALVLTFLHVPLQAALQHHTDNILQTVDRGGSISIHLFAAVFGVTASWGIMGDKNYSSKRLHTSKHSQILSMVGMVVMVIYMNSSSVTHEGSKVTLDGRPCPCDDRYRLAINTFLAVTTAVTVAFPVSSIVNTRRKFNFMDIQTGVLGGSVAVAAVAELSIQPIGAMVIGAATSIICILSKRILRPRIRQYVGVHDTACIGVSHGLGGLLGALVGVIMAATAPTPGTKESDYNMSYSYFKLYPARSPTTTSYAYQELVKDLAIEPGLGRSALTQAQVQLLAIAVTVVTAAVAGAFIGKMLSYIQQCKPFLYDC</sequence>
<feature type="non-terminal residue" evidence="8">
    <location>
        <position position="1"/>
    </location>
</feature>
<keyword evidence="3 6" id="KW-0812">Transmembrane</keyword>
<dbReference type="SUPFAM" id="SSF111352">
    <property type="entry name" value="Ammonium transporter"/>
    <property type="match status" value="1"/>
</dbReference>
<evidence type="ECO:0000256" key="3">
    <source>
        <dbReference type="ARBA" id="ARBA00022692"/>
    </source>
</evidence>
<dbReference type="InterPro" id="IPR029020">
    <property type="entry name" value="Ammonium/urea_transptr"/>
</dbReference>
<feature type="transmembrane region" description="Helical" evidence="6">
    <location>
        <begin position="318"/>
        <end position="339"/>
    </location>
</feature>
<keyword evidence="5 6" id="KW-0472">Membrane</keyword>
<dbReference type="Proteomes" id="UP001497623">
    <property type="component" value="Unassembled WGS sequence"/>
</dbReference>
<comment type="subcellular location">
    <subcellularLocation>
        <location evidence="1">Membrane</location>
        <topology evidence="1">Multi-pass membrane protein</topology>
    </subcellularLocation>
</comment>
<organism evidence="8 9">
    <name type="scientific">Meganyctiphanes norvegica</name>
    <name type="common">Northern krill</name>
    <name type="synonym">Thysanopoda norvegica</name>
    <dbReference type="NCBI Taxonomy" id="48144"/>
    <lineage>
        <taxon>Eukaryota</taxon>
        <taxon>Metazoa</taxon>
        <taxon>Ecdysozoa</taxon>
        <taxon>Arthropoda</taxon>
        <taxon>Crustacea</taxon>
        <taxon>Multicrustacea</taxon>
        <taxon>Malacostraca</taxon>
        <taxon>Eumalacostraca</taxon>
        <taxon>Eucarida</taxon>
        <taxon>Euphausiacea</taxon>
        <taxon>Euphausiidae</taxon>
        <taxon>Meganyctiphanes</taxon>
    </lineage>
</organism>
<dbReference type="PANTHER" id="PTHR11730">
    <property type="entry name" value="AMMONIUM TRANSPORTER"/>
    <property type="match status" value="1"/>
</dbReference>
<feature type="transmembrane region" description="Helical" evidence="6">
    <location>
        <begin position="224"/>
        <end position="244"/>
    </location>
</feature>
<evidence type="ECO:0000259" key="7">
    <source>
        <dbReference type="Pfam" id="PF00909"/>
    </source>
</evidence>
<dbReference type="GO" id="GO:0008519">
    <property type="term" value="F:ammonium channel activity"/>
    <property type="evidence" value="ECO:0007669"/>
    <property type="project" value="InterPro"/>
</dbReference>
<dbReference type="Gene3D" id="1.10.3430.10">
    <property type="entry name" value="Ammonium transporter AmtB like domains"/>
    <property type="match status" value="1"/>
</dbReference>
<evidence type="ECO:0000256" key="4">
    <source>
        <dbReference type="ARBA" id="ARBA00022989"/>
    </source>
</evidence>
<evidence type="ECO:0000256" key="1">
    <source>
        <dbReference type="ARBA" id="ARBA00004141"/>
    </source>
</evidence>
<dbReference type="InterPro" id="IPR024041">
    <property type="entry name" value="NH4_transpt_AmtB-like_dom"/>
</dbReference>
<evidence type="ECO:0000256" key="2">
    <source>
        <dbReference type="ARBA" id="ARBA00011036"/>
    </source>
</evidence>
<feature type="non-terminal residue" evidence="8">
    <location>
        <position position="430"/>
    </location>
</feature>
<protein>
    <recommendedName>
        <fullName evidence="7">Ammonium transporter AmtB-like domain-containing protein</fullName>
    </recommendedName>
</protein>
<feature type="transmembrane region" description="Helical" evidence="6">
    <location>
        <begin position="100"/>
        <end position="127"/>
    </location>
</feature>
<feature type="transmembrane region" description="Helical" evidence="6">
    <location>
        <begin position="57"/>
        <end position="79"/>
    </location>
</feature>
<dbReference type="InterPro" id="IPR002229">
    <property type="entry name" value="RhesusRHD"/>
</dbReference>
<evidence type="ECO:0000256" key="6">
    <source>
        <dbReference type="SAM" id="Phobius"/>
    </source>
</evidence>
<keyword evidence="9" id="KW-1185">Reference proteome</keyword>
<dbReference type="EMBL" id="CAXKWB010011038">
    <property type="protein sequence ID" value="CAL4099831.1"/>
    <property type="molecule type" value="Genomic_DNA"/>
</dbReference>
<comment type="similarity">
    <text evidence="2">Belongs to the ammonium transporter (TC 2.A.49) family. Rh subfamily.</text>
</comment>
<feature type="transmembrane region" description="Helical" evidence="6">
    <location>
        <begin position="186"/>
        <end position="204"/>
    </location>
</feature>
<feature type="domain" description="Ammonium transporter AmtB-like" evidence="7">
    <location>
        <begin position="25"/>
        <end position="420"/>
    </location>
</feature>
<gene>
    <name evidence="8" type="ORF">MNOR_LOCUS16640</name>
</gene>
<feature type="transmembrane region" description="Helical" evidence="6">
    <location>
        <begin position="394"/>
        <end position="414"/>
    </location>
</feature>
<feature type="transmembrane region" description="Helical" evidence="6">
    <location>
        <begin position="147"/>
        <end position="165"/>
    </location>
</feature>
<feature type="transmembrane region" description="Helical" evidence="6">
    <location>
        <begin position="280"/>
        <end position="297"/>
    </location>
</feature>
<accession>A0AAV2QSQ1</accession>
<dbReference type="GO" id="GO:0005886">
    <property type="term" value="C:plasma membrane"/>
    <property type="evidence" value="ECO:0007669"/>
    <property type="project" value="InterPro"/>
</dbReference>
<dbReference type="GO" id="GO:0097272">
    <property type="term" value="P:ammonium homeostasis"/>
    <property type="evidence" value="ECO:0007669"/>
    <property type="project" value="TreeGrafter"/>
</dbReference>
<keyword evidence="4 6" id="KW-1133">Transmembrane helix</keyword>
<evidence type="ECO:0000256" key="5">
    <source>
        <dbReference type="ARBA" id="ARBA00023136"/>
    </source>
</evidence>
<name>A0AAV2QSQ1_MEGNR</name>
<dbReference type="Pfam" id="PF00909">
    <property type="entry name" value="Ammonium_transp"/>
    <property type="match status" value="1"/>
</dbReference>
<reference evidence="8 9" key="1">
    <citation type="submission" date="2024-05" db="EMBL/GenBank/DDBJ databases">
        <authorList>
            <person name="Wallberg A."/>
        </authorList>
    </citation>
    <scope>NUCLEOTIDE SEQUENCE [LARGE SCALE GENOMIC DNA]</scope>
</reference>
<evidence type="ECO:0000313" key="8">
    <source>
        <dbReference type="EMBL" id="CAL4099831.1"/>
    </source>
</evidence>
<evidence type="ECO:0000313" key="9">
    <source>
        <dbReference type="Proteomes" id="UP001497623"/>
    </source>
</evidence>
<dbReference type="PANTHER" id="PTHR11730:SF60">
    <property type="entry name" value="RH50, ISOFORM D"/>
    <property type="match status" value="1"/>
</dbReference>
<dbReference type="PRINTS" id="PR00342">
    <property type="entry name" value="RHESUSRHD"/>
</dbReference>